<protein>
    <submittedName>
        <fullName evidence="1">DUF2161 family putative PD-(D/E)XK-type phosphodiesterase</fullName>
    </submittedName>
</protein>
<name>A0AAJ1UCM1_9RHOB</name>
<evidence type="ECO:0000313" key="2">
    <source>
        <dbReference type="Proteomes" id="UP001227162"/>
    </source>
</evidence>
<organism evidence="1 2">
    <name type="scientific">Rhodalgimonas zhirmunskyi</name>
    <dbReference type="NCBI Taxonomy" id="2964767"/>
    <lineage>
        <taxon>Bacteria</taxon>
        <taxon>Pseudomonadati</taxon>
        <taxon>Pseudomonadota</taxon>
        <taxon>Alphaproteobacteria</taxon>
        <taxon>Rhodobacterales</taxon>
        <taxon>Roseobacteraceae</taxon>
        <taxon>Rhodalgimonas</taxon>
    </lineage>
</organism>
<gene>
    <name evidence="1" type="ORF">NOI20_13125</name>
</gene>
<evidence type="ECO:0000313" key="1">
    <source>
        <dbReference type="EMBL" id="MDQ2095058.1"/>
    </source>
</evidence>
<accession>A0AAJ1UCM1</accession>
<keyword evidence="2" id="KW-1185">Reference proteome</keyword>
<sequence>MSRIAETELYGPVKAYLVARGYEVKGEVGAADVVAVTRGDPGAEPLIVELKTGFSLTLLQQAVARQAVSDLVYVAVPRWAGKSGWRTFKGNVGLCKRLGVGVMSVRLKDGHVQVHCDPVPFRPRKSKTKRAALLKEFDAREGDPNAGGMARETIVTAYRQGALRMAAYLEANGPAKGAVVAKETGVVRATLMMRDNHYGWFEKVSLGVYTLSEAGRVALEREPL</sequence>
<reference evidence="1" key="1">
    <citation type="submission" date="2022-07" db="EMBL/GenBank/DDBJ databases">
        <authorList>
            <person name="Otstavnykh N."/>
            <person name="Isaeva M."/>
            <person name="Bystritskaya E."/>
        </authorList>
    </citation>
    <scope>NUCLEOTIDE SEQUENCE</scope>
    <source>
        <strain evidence="1">10Alg 79</strain>
    </source>
</reference>
<proteinExistence type="predicted"/>
<dbReference type="EMBL" id="JANFFA010000003">
    <property type="protein sequence ID" value="MDQ2095058.1"/>
    <property type="molecule type" value="Genomic_DNA"/>
</dbReference>
<dbReference type="Pfam" id="PF09929">
    <property type="entry name" value="DUF2161"/>
    <property type="match status" value="1"/>
</dbReference>
<reference evidence="1" key="2">
    <citation type="submission" date="2023-04" db="EMBL/GenBank/DDBJ databases">
        <title>'Rhodoalgimonas zhirmunskyi' gen. nov., isolated from a red alga.</title>
        <authorList>
            <person name="Nedashkovskaya O.I."/>
            <person name="Otstavnykh N.Y."/>
            <person name="Bystritskaya E.P."/>
            <person name="Balabanova L.A."/>
            <person name="Isaeva M.P."/>
        </authorList>
    </citation>
    <scope>NUCLEOTIDE SEQUENCE</scope>
    <source>
        <strain evidence="1">10Alg 79</strain>
    </source>
</reference>
<dbReference type="Proteomes" id="UP001227162">
    <property type="component" value="Unassembled WGS sequence"/>
</dbReference>
<dbReference type="AlphaFoldDB" id="A0AAJ1UCM1"/>
<comment type="caution">
    <text evidence="1">The sequence shown here is derived from an EMBL/GenBank/DDBJ whole genome shotgun (WGS) entry which is preliminary data.</text>
</comment>
<dbReference type="InterPro" id="IPR018679">
    <property type="entry name" value="DUF2161"/>
</dbReference>
<dbReference type="RefSeq" id="WP_317626660.1">
    <property type="nucleotide sequence ID" value="NZ_JANFFA010000003.1"/>
</dbReference>